<evidence type="ECO:0000313" key="3">
    <source>
        <dbReference type="Proteomes" id="UP000271162"/>
    </source>
</evidence>
<dbReference type="AlphaFoldDB" id="A0A0N4Y176"/>
<feature type="region of interest" description="Disordered" evidence="1">
    <location>
        <begin position="1"/>
        <end position="30"/>
    </location>
</feature>
<sequence length="76" mass="8619">MLPLDETRSMVHKCKSKRYSRESRKNAEATEPKEIKIKLLMYCPSCAKNSSILEPNEESSKCMVGTRCNCVPSNAH</sequence>
<dbReference type="EMBL" id="UYSL01020128">
    <property type="protein sequence ID" value="VDL72940.1"/>
    <property type="molecule type" value="Genomic_DNA"/>
</dbReference>
<evidence type="ECO:0000313" key="2">
    <source>
        <dbReference type="EMBL" id="VDL72940.1"/>
    </source>
</evidence>
<evidence type="ECO:0000256" key="1">
    <source>
        <dbReference type="SAM" id="MobiDB-lite"/>
    </source>
</evidence>
<accession>A0A0N4Y176</accession>
<organism evidence="4">
    <name type="scientific">Nippostrongylus brasiliensis</name>
    <name type="common">Rat hookworm</name>
    <dbReference type="NCBI Taxonomy" id="27835"/>
    <lineage>
        <taxon>Eukaryota</taxon>
        <taxon>Metazoa</taxon>
        <taxon>Ecdysozoa</taxon>
        <taxon>Nematoda</taxon>
        <taxon>Chromadorea</taxon>
        <taxon>Rhabditida</taxon>
        <taxon>Rhabditina</taxon>
        <taxon>Rhabditomorpha</taxon>
        <taxon>Strongyloidea</taxon>
        <taxon>Heligmosomidae</taxon>
        <taxon>Nippostrongylus</taxon>
    </lineage>
</organism>
<feature type="compositionally biased region" description="Basic and acidic residues" evidence="1">
    <location>
        <begin position="19"/>
        <end position="30"/>
    </location>
</feature>
<gene>
    <name evidence="2" type="ORF">NBR_LOCUS9351</name>
</gene>
<dbReference type="Proteomes" id="UP000271162">
    <property type="component" value="Unassembled WGS sequence"/>
</dbReference>
<name>A0A0N4Y176_NIPBR</name>
<proteinExistence type="predicted"/>
<reference evidence="4" key="1">
    <citation type="submission" date="2017-02" db="UniProtKB">
        <authorList>
            <consortium name="WormBaseParasite"/>
        </authorList>
    </citation>
    <scope>IDENTIFICATION</scope>
</reference>
<evidence type="ECO:0000313" key="4">
    <source>
        <dbReference type="WBParaSite" id="NBR_0000935001-mRNA-1"/>
    </source>
</evidence>
<keyword evidence="3" id="KW-1185">Reference proteome</keyword>
<reference evidence="2 3" key="2">
    <citation type="submission" date="2018-11" db="EMBL/GenBank/DDBJ databases">
        <authorList>
            <consortium name="Pathogen Informatics"/>
        </authorList>
    </citation>
    <scope>NUCLEOTIDE SEQUENCE [LARGE SCALE GENOMIC DNA]</scope>
</reference>
<dbReference type="WBParaSite" id="NBR_0000935001-mRNA-1">
    <property type="protein sequence ID" value="NBR_0000935001-mRNA-1"/>
    <property type="gene ID" value="NBR_0000935001"/>
</dbReference>
<protein>
    <submittedName>
        <fullName evidence="4">50S ribosomal protein L33</fullName>
    </submittedName>
</protein>